<gene>
    <name evidence="4" type="ORF">SOCE836_043000</name>
</gene>
<evidence type="ECO:0000256" key="1">
    <source>
        <dbReference type="PROSITE-ProRule" id="PRU00325"/>
    </source>
</evidence>
<evidence type="ECO:0000313" key="5">
    <source>
        <dbReference type="Proteomes" id="UP000295497"/>
    </source>
</evidence>
<dbReference type="PROSITE" id="PS50966">
    <property type="entry name" value="ZF_SWIM"/>
    <property type="match status" value="1"/>
</dbReference>
<name>A0A4P2QPQ1_SORCE</name>
<feature type="compositionally biased region" description="Basic residues" evidence="2">
    <location>
        <begin position="207"/>
        <end position="220"/>
    </location>
</feature>
<dbReference type="InterPro" id="IPR007527">
    <property type="entry name" value="Znf_SWIM"/>
</dbReference>
<organism evidence="4 5">
    <name type="scientific">Sorangium cellulosum</name>
    <name type="common">Polyangium cellulosum</name>
    <dbReference type="NCBI Taxonomy" id="56"/>
    <lineage>
        <taxon>Bacteria</taxon>
        <taxon>Pseudomonadati</taxon>
        <taxon>Myxococcota</taxon>
        <taxon>Polyangia</taxon>
        <taxon>Polyangiales</taxon>
        <taxon>Polyangiaceae</taxon>
        <taxon>Sorangium</taxon>
    </lineage>
</organism>
<keyword evidence="1" id="KW-0863">Zinc-finger</keyword>
<dbReference type="PANTHER" id="PTHR38133:SF1">
    <property type="entry name" value="SLR1429 PROTEIN"/>
    <property type="match status" value="1"/>
</dbReference>
<accession>A0A4P2QPQ1</accession>
<dbReference type="RefSeq" id="WP_129575818.1">
    <property type="nucleotide sequence ID" value="NZ_CP012672.1"/>
</dbReference>
<evidence type="ECO:0000256" key="2">
    <source>
        <dbReference type="SAM" id="MobiDB-lite"/>
    </source>
</evidence>
<dbReference type="AlphaFoldDB" id="A0A4P2QPQ1"/>
<keyword evidence="1" id="KW-0862">Zinc</keyword>
<proteinExistence type="predicted"/>
<feature type="region of interest" description="Disordered" evidence="2">
    <location>
        <begin position="203"/>
        <end position="229"/>
    </location>
</feature>
<feature type="region of interest" description="Disordered" evidence="2">
    <location>
        <begin position="1"/>
        <end position="24"/>
    </location>
</feature>
<reference evidence="4 5" key="1">
    <citation type="submission" date="2015-09" db="EMBL/GenBank/DDBJ databases">
        <title>Sorangium comparison.</title>
        <authorList>
            <person name="Zaburannyi N."/>
            <person name="Bunk B."/>
            <person name="Overmann J."/>
            <person name="Mueller R."/>
        </authorList>
    </citation>
    <scope>NUCLEOTIDE SEQUENCE [LARGE SCALE GENOMIC DNA]</scope>
    <source>
        <strain evidence="4 5">So ce836</strain>
    </source>
</reference>
<sequence>MSAPRWAQIRREAGPKPPPPARGIRMKRAGATWWGKRWVEALERMSPDDAARLGRGRTYARAGRTHDLEVKPGLVTARVTGSRPQPYKVILTIARLDDATWAKAIAAMAARAKFAADLLAGRMPEEIDEAFRSAGASLFPERPEDLTTACSCPDWANPCKHVAATHYVLGEALDKDPFLLFELRGRTRAQVIEALRAARGAAPGGARGRRARGGAGRKRAPCAADEPPVATVTLGPMEASDFDAWREPPPALDVALTPPAAHAALLTQLGEPPGWSEERSPAELLGPLIRAASERAREIAMAEGPRRSGKSDS</sequence>
<protein>
    <recommendedName>
        <fullName evidence="3">SWIM-type domain-containing protein</fullName>
    </recommendedName>
</protein>
<feature type="domain" description="SWIM-type" evidence="3">
    <location>
        <begin position="135"/>
        <end position="170"/>
    </location>
</feature>
<dbReference type="Proteomes" id="UP000295497">
    <property type="component" value="Chromosome"/>
</dbReference>
<dbReference type="GO" id="GO:0008270">
    <property type="term" value="F:zinc ion binding"/>
    <property type="evidence" value="ECO:0007669"/>
    <property type="project" value="UniProtKB-KW"/>
</dbReference>
<evidence type="ECO:0000259" key="3">
    <source>
        <dbReference type="PROSITE" id="PS50966"/>
    </source>
</evidence>
<dbReference type="PANTHER" id="PTHR38133">
    <property type="entry name" value="SLR1429 PROTEIN"/>
    <property type="match status" value="1"/>
</dbReference>
<dbReference type="EMBL" id="CP012672">
    <property type="protein sequence ID" value="AUX32164.1"/>
    <property type="molecule type" value="Genomic_DNA"/>
</dbReference>
<dbReference type="Pfam" id="PF04434">
    <property type="entry name" value="SWIM"/>
    <property type="match status" value="1"/>
</dbReference>
<keyword evidence="1" id="KW-0479">Metal-binding</keyword>
<evidence type="ECO:0000313" key="4">
    <source>
        <dbReference type="EMBL" id="AUX32164.1"/>
    </source>
</evidence>